<organism evidence="1 2">
    <name type="scientific">Streptomyces yatensis</name>
    <dbReference type="NCBI Taxonomy" id="155177"/>
    <lineage>
        <taxon>Bacteria</taxon>
        <taxon>Bacillati</taxon>
        <taxon>Actinomycetota</taxon>
        <taxon>Actinomycetes</taxon>
        <taxon>Kitasatosporales</taxon>
        <taxon>Streptomycetaceae</taxon>
        <taxon>Streptomyces</taxon>
        <taxon>Streptomyces violaceusniger group</taxon>
    </lineage>
</organism>
<sequence length="295" mass="32031">MSNSLPPEEFWSLVHPYTGPVTDVETASRGFSSDLTALVRCGKGPFFVKAMLNRPGGRRDSLVREALVNPTVKPVAPALLWHAENEGWVALGFEVVEGRSADFEPGSPDLPAVVDTLNWINALDPPEIARDWPETRWDRFARDKAEADLFRGEGLLHTDINPSNLIVGQDRMWAVDWAWPTRGAAFIDVACLVLQLIAAGHTAQGAESWAAHCQAWRNADPAAIDAFATATFGMYRSRASRFPDASWLDDMATAARAWVLHRGVAPRPPSPAHASCDGCSADADAHDLGLGAADR</sequence>
<dbReference type="Proteomes" id="UP001499947">
    <property type="component" value="Unassembled WGS sequence"/>
</dbReference>
<evidence type="ECO:0000313" key="1">
    <source>
        <dbReference type="EMBL" id="GAA1717767.1"/>
    </source>
</evidence>
<dbReference type="SUPFAM" id="SSF56112">
    <property type="entry name" value="Protein kinase-like (PK-like)"/>
    <property type="match status" value="1"/>
</dbReference>
<comment type="caution">
    <text evidence="1">The sequence shown here is derived from an EMBL/GenBank/DDBJ whole genome shotgun (WGS) entry which is preliminary data.</text>
</comment>
<dbReference type="InterPro" id="IPR011009">
    <property type="entry name" value="Kinase-like_dom_sf"/>
</dbReference>
<dbReference type="EMBL" id="BAAALR010000083">
    <property type="protein sequence ID" value="GAA1717767.1"/>
    <property type="molecule type" value="Genomic_DNA"/>
</dbReference>
<gene>
    <name evidence="1" type="ORF">GCM10009680_68890</name>
</gene>
<evidence type="ECO:0008006" key="3">
    <source>
        <dbReference type="Google" id="ProtNLM"/>
    </source>
</evidence>
<protein>
    <recommendedName>
        <fullName evidence="3">Protein kinase domain-containing protein</fullName>
    </recommendedName>
</protein>
<reference evidence="1 2" key="1">
    <citation type="journal article" date="2019" name="Int. J. Syst. Evol. Microbiol.">
        <title>The Global Catalogue of Microorganisms (GCM) 10K type strain sequencing project: providing services to taxonomists for standard genome sequencing and annotation.</title>
        <authorList>
            <consortium name="The Broad Institute Genomics Platform"/>
            <consortium name="The Broad Institute Genome Sequencing Center for Infectious Disease"/>
            <person name="Wu L."/>
            <person name="Ma J."/>
        </authorList>
    </citation>
    <scope>NUCLEOTIDE SEQUENCE [LARGE SCALE GENOMIC DNA]</scope>
    <source>
        <strain evidence="1 2">JCM 13244</strain>
    </source>
</reference>
<evidence type="ECO:0000313" key="2">
    <source>
        <dbReference type="Proteomes" id="UP001499947"/>
    </source>
</evidence>
<keyword evidence="2" id="KW-1185">Reference proteome</keyword>
<accession>A0ABN2J4C1</accession>
<dbReference type="Gene3D" id="3.90.1200.10">
    <property type="match status" value="1"/>
</dbReference>
<dbReference type="RefSeq" id="WP_344319428.1">
    <property type="nucleotide sequence ID" value="NZ_BAAALR010000083.1"/>
</dbReference>
<name>A0ABN2J4C1_9ACTN</name>
<proteinExistence type="predicted"/>